<comment type="caution">
    <text evidence="1">The sequence shown here is derived from an EMBL/GenBank/DDBJ whole genome shotgun (WGS) entry which is preliminary data.</text>
</comment>
<name>A0ACC0VNY6_9STRA</name>
<protein>
    <submittedName>
        <fullName evidence="1">Uncharacterized protein</fullName>
    </submittedName>
</protein>
<dbReference type="EMBL" id="CM047587">
    <property type="protein sequence ID" value="KAI9908213.1"/>
    <property type="molecule type" value="Genomic_DNA"/>
</dbReference>
<evidence type="ECO:0000313" key="2">
    <source>
        <dbReference type="Proteomes" id="UP001163321"/>
    </source>
</evidence>
<evidence type="ECO:0000313" key="1">
    <source>
        <dbReference type="EMBL" id="KAI9908213.1"/>
    </source>
</evidence>
<keyword evidence="2" id="KW-1185">Reference proteome</keyword>
<dbReference type="Proteomes" id="UP001163321">
    <property type="component" value="Chromosome 8"/>
</dbReference>
<organism evidence="1 2">
    <name type="scientific">Peronosclerospora sorghi</name>
    <dbReference type="NCBI Taxonomy" id="230839"/>
    <lineage>
        <taxon>Eukaryota</taxon>
        <taxon>Sar</taxon>
        <taxon>Stramenopiles</taxon>
        <taxon>Oomycota</taxon>
        <taxon>Peronosporomycetes</taxon>
        <taxon>Peronosporales</taxon>
        <taxon>Peronosporaceae</taxon>
        <taxon>Peronosclerospora</taxon>
    </lineage>
</organism>
<sequence length="287" mass="32624">MMRASCCWLRSSGLRLLFPDGLTWFLPPHSYVMHPDADSGVLRMLAPSGALDGNQTMSYLGSPHGALVRFPQCQIQMRVLPHMYNIPHCLPLHDVAIVRVVPVVIRACIDKVRLGLHVWHRNIVDRALFRPIMVDGSNGLDLIRSSGGKRDACREKSTSPKFTDKTVRISGIDMAMSRRDEKSEYQDMYARRIERNPLRLHFRSEEETIILGHVQHASVSRFTKEVEVVDPLPVVEDYVPSIEHELRLLLRIETAGRKAIPPFPLNLTTENAMSKGMLEELQISWNS</sequence>
<gene>
    <name evidence="1" type="ORF">PsorP6_003617</name>
</gene>
<reference evidence="1 2" key="1">
    <citation type="journal article" date="2022" name="bioRxiv">
        <title>The genome of the oomycete Peronosclerospora sorghi, a cosmopolitan pathogen of maize and sorghum, is inflated with dispersed pseudogenes.</title>
        <authorList>
            <person name="Fletcher K."/>
            <person name="Martin F."/>
            <person name="Isakeit T."/>
            <person name="Cavanaugh K."/>
            <person name="Magill C."/>
            <person name="Michelmore R."/>
        </authorList>
    </citation>
    <scope>NUCLEOTIDE SEQUENCE [LARGE SCALE GENOMIC DNA]</scope>
    <source>
        <strain evidence="1">P6</strain>
    </source>
</reference>
<proteinExistence type="predicted"/>
<accession>A0ACC0VNY6</accession>